<dbReference type="EMBL" id="JAVKPK010000022">
    <property type="protein sequence ID" value="MDR7665549.1"/>
    <property type="molecule type" value="Genomic_DNA"/>
</dbReference>
<dbReference type="Proteomes" id="UP001246244">
    <property type="component" value="Unassembled WGS sequence"/>
</dbReference>
<reference evidence="2" key="1">
    <citation type="submission" date="2023-07" db="EMBL/GenBank/DDBJ databases">
        <title>Whole-genome sequencing of a new Methanosarcina sp. Z-7115.</title>
        <authorList>
            <person name="Zhilina T.N."/>
            <person name="Merkel A.Y."/>
        </authorList>
    </citation>
    <scope>NUCLEOTIDE SEQUENCE [LARGE SCALE GENOMIC DNA]</scope>
    <source>
        <strain evidence="2">Z-7115</strain>
    </source>
</reference>
<proteinExistence type="predicted"/>
<comment type="caution">
    <text evidence="1">The sequence shown here is derived from an EMBL/GenBank/DDBJ whole genome shotgun (WGS) entry which is preliminary data.</text>
</comment>
<name>A0ABU2D0Q7_9EURY</name>
<evidence type="ECO:0000313" key="1">
    <source>
        <dbReference type="EMBL" id="MDR7665549.1"/>
    </source>
</evidence>
<dbReference type="RefSeq" id="WP_310575576.1">
    <property type="nucleotide sequence ID" value="NZ_JAVKPK010000022.1"/>
</dbReference>
<sequence length="53" mass="5650">MIKYLDIGIAVGSAAAQAKAPSLSATVSFLLWGCSLLLQNDRSRHINGASFER</sequence>
<keyword evidence="2" id="KW-1185">Reference proteome</keyword>
<protein>
    <submittedName>
        <fullName evidence="1">Uncharacterized protein</fullName>
    </submittedName>
</protein>
<accession>A0ABU2D0Q7</accession>
<evidence type="ECO:0000313" key="2">
    <source>
        <dbReference type="Proteomes" id="UP001246244"/>
    </source>
</evidence>
<gene>
    <name evidence="1" type="ORF">RG963_07100</name>
</gene>
<organism evidence="1 2">
    <name type="scientific">Methanosarcina baikalica</name>
    <dbReference type="NCBI Taxonomy" id="3073890"/>
    <lineage>
        <taxon>Archaea</taxon>
        <taxon>Methanobacteriati</taxon>
        <taxon>Methanobacteriota</taxon>
        <taxon>Stenosarchaea group</taxon>
        <taxon>Methanomicrobia</taxon>
        <taxon>Methanosarcinales</taxon>
        <taxon>Methanosarcinaceae</taxon>
        <taxon>Methanosarcina</taxon>
    </lineage>
</organism>